<sequence>MDNFTRQAKTAEAPSLHSPISFLGHCNVAAAAVPSDDGRPLLASTLPIGIHPLPLPPCFLSPLPPFHLFPSTLQLQLPAPHLFFPLMGYDKKPTEQQLNTLPGDEVGMGGEDGGRRRRTQGSCVTLMKWVRVKENDGSFVILREGVLLDYWGQISIEWLPATRARNRRSRR</sequence>
<comment type="caution">
    <text evidence="2">The sequence shown here is derived from an EMBL/GenBank/DDBJ whole genome shotgun (WGS) entry which is preliminary data.</text>
</comment>
<proteinExistence type="predicted"/>
<evidence type="ECO:0000256" key="1">
    <source>
        <dbReference type="SAM" id="MobiDB-lite"/>
    </source>
</evidence>
<evidence type="ECO:0000313" key="2">
    <source>
        <dbReference type="EMBL" id="KAE8675006.1"/>
    </source>
</evidence>
<accession>A0A6A2YBA5</accession>
<dbReference type="Proteomes" id="UP000436088">
    <property type="component" value="Unassembled WGS sequence"/>
</dbReference>
<dbReference type="AlphaFoldDB" id="A0A6A2YBA5"/>
<evidence type="ECO:0000313" key="3">
    <source>
        <dbReference type="Proteomes" id="UP000436088"/>
    </source>
</evidence>
<reference evidence="2" key="1">
    <citation type="submission" date="2019-09" db="EMBL/GenBank/DDBJ databases">
        <title>Draft genome information of white flower Hibiscus syriacus.</title>
        <authorList>
            <person name="Kim Y.-M."/>
        </authorList>
    </citation>
    <scope>NUCLEOTIDE SEQUENCE [LARGE SCALE GENOMIC DNA]</scope>
    <source>
        <strain evidence="2">YM2019G1</strain>
    </source>
</reference>
<dbReference type="EMBL" id="VEPZ02001408">
    <property type="protein sequence ID" value="KAE8675006.1"/>
    <property type="molecule type" value="Genomic_DNA"/>
</dbReference>
<gene>
    <name evidence="2" type="ORF">F3Y22_tig00111708pilonHSYRG00537</name>
</gene>
<feature type="region of interest" description="Disordered" evidence="1">
    <location>
        <begin position="96"/>
        <end position="119"/>
    </location>
</feature>
<organism evidence="2 3">
    <name type="scientific">Hibiscus syriacus</name>
    <name type="common">Rose of Sharon</name>
    <dbReference type="NCBI Taxonomy" id="106335"/>
    <lineage>
        <taxon>Eukaryota</taxon>
        <taxon>Viridiplantae</taxon>
        <taxon>Streptophyta</taxon>
        <taxon>Embryophyta</taxon>
        <taxon>Tracheophyta</taxon>
        <taxon>Spermatophyta</taxon>
        <taxon>Magnoliopsida</taxon>
        <taxon>eudicotyledons</taxon>
        <taxon>Gunneridae</taxon>
        <taxon>Pentapetalae</taxon>
        <taxon>rosids</taxon>
        <taxon>malvids</taxon>
        <taxon>Malvales</taxon>
        <taxon>Malvaceae</taxon>
        <taxon>Malvoideae</taxon>
        <taxon>Hibiscus</taxon>
    </lineage>
</organism>
<keyword evidence="3" id="KW-1185">Reference proteome</keyword>
<name>A0A6A2YBA5_HIBSY</name>
<protein>
    <submittedName>
        <fullName evidence="2">Uncharacterized protein</fullName>
    </submittedName>
</protein>